<proteinExistence type="predicted"/>
<comment type="caution">
    <text evidence="2">The sequence shown here is derived from an EMBL/GenBank/DDBJ whole genome shotgun (WGS) entry which is preliminary data.</text>
</comment>
<evidence type="ECO:0000313" key="2">
    <source>
        <dbReference type="EMBL" id="KAE9544929.1"/>
    </source>
</evidence>
<evidence type="ECO:0000256" key="1">
    <source>
        <dbReference type="SAM" id="Phobius"/>
    </source>
</evidence>
<evidence type="ECO:0000313" key="3">
    <source>
        <dbReference type="Proteomes" id="UP000475862"/>
    </source>
</evidence>
<keyword evidence="1" id="KW-0472">Membrane</keyword>
<dbReference type="Proteomes" id="UP000475862">
    <property type="component" value="Unassembled WGS sequence"/>
</dbReference>
<sequence length="364" mass="41936">MSPMPPLYNLHIFIYKQCRLLNSKKINCPVQSHMPSVGTVIITLKLDNVSDNNFLITLNVILVEYSYQFHIIIFGLLYVVSFQPFFCISFSNQSSREHTTFLDFTLLVVFTFMSFAYKMLVPNNHLVKLKYGVHIFITRLSLCTLIAKGSVGWNVNATSLLRSCVGLFLDTLVYRQKLKKKNEKYLILPYWIFTDNFRSFHREVSKYGEQENDCAAIGNCPNIRLFASIVPPNLAFSIGLRKVSQKYSYPSVTTSSDAYLIRILSTSNNCIFHILSYCLAYLIIKLIKSPKGGNNRLGLTDSLLLLLISETSVEKDFQIFAYVQHHHHCFDQYSFLHNSSTTWLPLNILNMHTLQYTIDLEKKL</sequence>
<keyword evidence="1" id="KW-0812">Transmembrane</keyword>
<gene>
    <name evidence="2" type="ORF">AGLY_000472</name>
</gene>
<name>A0A6G0U8J5_APHGL</name>
<dbReference type="EMBL" id="VYZN01000001">
    <property type="protein sequence ID" value="KAE9544929.1"/>
    <property type="molecule type" value="Genomic_DNA"/>
</dbReference>
<accession>A0A6G0U8J5</accession>
<feature type="transmembrane region" description="Helical" evidence="1">
    <location>
        <begin position="67"/>
        <end position="88"/>
    </location>
</feature>
<dbReference type="AlphaFoldDB" id="A0A6G0U8J5"/>
<organism evidence="2 3">
    <name type="scientific">Aphis glycines</name>
    <name type="common">Soybean aphid</name>
    <dbReference type="NCBI Taxonomy" id="307491"/>
    <lineage>
        <taxon>Eukaryota</taxon>
        <taxon>Metazoa</taxon>
        <taxon>Ecdysozoa</taxon>
        <taxon>Arthropoda</taxon>
        <taxon>Hexapoda</taxon>
        <taxon>Insecta</taxon>
        <taxon>Pterygota</taxon>
        <taxon>Neoptera</taxon>
        <taxon>Paraneoptera</taxon>
        <taxon>Hemiptera</taxon>
        <taxon>Sternorrhyncha</taxon>
        <taxon>Aphidomorpha</taxon>
        <taxon>Aphidoidea</taxon>
        <taxon>Aphididae</taxon>
        <taxon>Aphidini</taxon>
        <taxon>Aphis</taxon>
        <taxon>Aphis</taxon>
    </lineage>
</organism>
<feature type="transmembrane region" description="Helical" evidence="1">
    <location>
        <begin position="100"/>
        <end position="120"/>
    </location>
</feature>
<keyword evidence="1" id="KW-1133">Transmembrane helix</keyword>
<keyword evidence="3" id="KW-1185">Reference proteome</keyword>
<reference evidence="2 3" key="1">
    <citation type="submission" date="2019-08" db="EMBL/GenBank/DDBJ databases">
        <title>The genome of the soybean aphid Biotype 1, its phylome, world population structure and adaptation to the North American continent.</title>
        <authorList>
            <person name="Giordano R."/>
            <person name="Donthu R.K."/>
            <person name="Hernandez A.G."/>
            <person name="Wright C.L."/>
            <person name="Zimin A.V."/>
        </authorList>
    </citation>
    <scope>NUCLEOTIDE SEQUENCE [LARGE SCALE GENOMIC DNA]</scope>
    <source>
        <tissue evidence="2">Whole aphids</tissue>
    </source>
</reference>
<protein>
    <submittedName>
        <fullName evidence="2">Uncharacterized protein</fullName>
    </submittedName>
</protein>